<gene>
    <name evidence="3" type="ORF">DYB26_004778</name>
    <name evidence="4" type="ORF">DYB31_007335</name>
    <name evidence="2" type="ORF">DYB36_000404</name>
</gene>
<evidence type="ECO:0000256" key="1">
    <source>
        <dbReference type="SAM" id="MobiDB-lite"/>
    </source>
</evidence>
<organism evidence="2 5">
    <name type="scientific">Aphanomyces astaci</name>
    <name type="common">Crayfish plague agent</name>
    <dbReference type="NCBI Taxonomy" id="112090"/>
    <lineage>
        <taxon>Eukaryota</taxon>
        <taxon>Sar</taxon>
        <taxon>Stramenopiles</taxon>
        <taxon>Oomycota</taxon>
        <taxon>Saprolegniomycetes</taxon>
        <taxon>Saprolegniales</taxon>
        <taxon>Verrucalvaceae</taxon>
        <taxon>Aphanomyces</taxon>
    </lineage>
</organism>
<dbReference type="AlphaFoldDB" id="A0A397AHW9"/>
<dbReference type="Proteomes" id="UP000265427">
    <property type="component" value="Unassembled WGS sequence"/>
</dbReference>
<proteinExistence type="predicted"/>
<dbReference type="EMBL" id="QUTE01011726">
    <property type="protein sequence ID" value="RHZ08984.1"/>
    <property type="molecule type" value="Genomic_DNA"/>
</dbReference>
<dbReference type="EMBL" id="QUSZ01006175">
    <property type="protein sequence ID" value="RHY06656.1"/>
    <property type="molecule type" value="Genomic_DNA"/>
</dbReference>
<dbReference type="Proteomes" id="UP000266196">
    <property type="component" value="Unassembled WGS sequence"/>
</dbReference>
<sequence length="183" mass="20596">MGQNDVHLHNAPALLKNPKLKGFTKEERRDFMAQGYDVDSRALDTFKKRIESAVDFDMSVLDADSQIGCMLDGVAAAIRRDRQEWVIREESQAIVKIITDAVKPCCYRADGVDAKQPLKNDVYRFTRPTEAARVEGPGRTQGPEGRREAPDTCSEHPGIVERLYPVAPADLEHQVVLLDQHRQ</sequence>
<evidence type="ECO:0000313" key="3">
    <source>
        <dbReference type="EMBL" id="RHZ00588.1"/>
    </source>
</evidence>
<protein>
    <submittedName>
        <fullName evidence="2">Uncharacterized protein</fullName>
    </submittedName>
</protein>
<evidence type="ECO:0000313" key="2">
    <source>
        <dbReference type="EMBL" id="RHY06656.1"/>
    </source>
</evidence>
<reference evidence="5 6" key="1">
    <citation type="submission" date="2018-08" db="EMBL/GenBank/DDBJ databases">
        <title>Aphanomyces genome sequencing and annotation.</title>
        <authorList>
            <person name="Minardi D."/>
            <person name="Oidtmann B."/>
            <person name="Van Der Giezen M."/>
            <person name="Studholme D.J."/>
        </authorList>
    </citation>
    <scope>NUCLEOTIDE SEQUENCE [LARGE SCALE GENOMIC DNA]</scope>
    <source>
        <strain evidence="4 6">197901</strain>
        <strain evidence="3 7">FDL457</strain>
        <strain evidence="2 5">Kv</strain>
    </source>
</reference>
<accession>A0A397AHW9</accession>
<evidence type="ECO:0000313" key="4">
    <source>
        <dbReference type="EMBL" id="RHZ08984.1"/>
    </source>
</evidence>
<dbReference type="EMBL" id="QUTF01019034">
    <property type="protein sequence ID" value="RHZ00588.1"/>
    <property type="molecule type" value="Genomic_DNA"/>
</dbReference>
<feature type="compositionally biased region" description="Basic and acidic residues" evidence="1">
    <location>
        <begin position="144"/>
        <end position="154"/>
    </location>
</feature>
<evidence type="ECO:0000313" key="7">
    <source>
        <dbReference type="Proteomes" id="UP000286510"/>
    </source>
</evidence>
<evidence type="ECO:0000313" key="5">
    <source>
        <dbReference type="Proteomes" id="UP000265427"/>
    </source>
</evidence>
<name>A0A397AHW9_APHAT</name>
<dbReference type="Proteomes" id="UP000286510">
    <property type="component" value="Unassembled WGS sequence"/>
</dbReference>
<evidence type="ECO:0000313" key="6">
    <source>
        <dbReference type="Proteomes" id="UP000266196"/>
    </source>
</evidence>
<feature type="region of interest" description="Disordered" evidence="1">
    <location>
        <begin position="130"/>
        <end position="155"/>
    </location>
</feature>
<comment type="caution">
    <text evidence="2">The sequence shown here is derived from an EMBL/GenBank/DDBJ whole genome shotgun (WGS) entry which is preliminary data.</text>
</comment>